<feature type="region of interest" description="Disordered" evidence="1">
    <location>
        <begin position="1"/>
        <end position="28"/>
    </location>
</feature>
<dbReference type="Proteomes" id="UP000789396">
    <property type="component" value="Unassembled WGS sequence"/>
</dbReference>
<comment type="caution">
    <text evidence="2">The sequence shown here is derived from an EMBL/GenBank/DDBJ whole genome shotgun (WGS) entry which is preliminary data.</text>
</comment>
<reference evidence="2" key="1">
    <citation type="submission" date="2021-06" db="EMBL/GenBank/DDBJ databases">
        <authorList>
            <person name="Kallberg Y."/>
            <person name="Tangrot J."/>
            <person name="Rosling A."/>
        </authorList>
    </citation>
    <scope>NUCLEOTIDE SEQUENCE</scope>
    <source>
        <strain evidence="2">IN212</strain>
    </source>
</reference>
<organism evidence="2 3">
    <name type="scientific">Racocetra fulgida</name>
    <dbReference type="NCBI Taxonomy" id="60492"/>
    <lineage>
        <taxon>Eukaryota</taxon>
        <taxon>Fungi</taxon>
        <taxon>Fungi incertae sedis</taxon>
        <taxon>Mucoromycota</taxon>
        <taxon>Glomeromycotina</taxon>
        <taxon>Glomeromycetes</taxon>
        <taxon>Diversisporales</taxon>
        <taxon>Gigasporaceae</taxon>
        <taxon>Racocetra</taxon>
    </lineage>
</organism>
<evidence type="ECO:0000256" key="1">
    <source>
        <dbReference type="SAM" id="MobiDB-lite"/>
    </source>
</evidence>
<dbReference type="AlphaFoldDB" id="A0A9N9DG49"/>
<keyword evidence="3" id="KW-1185">Reference proteome</keyword>
<accession>A0A9N9DG49</accession>
<dbReference type="EMBL" id="CAJVPZ010011863">
    <property type="protein sequence ID" value="CAG8634274.1"/>
    <property type="molecule type" value="Genomic_DNA"/>
</dbReference>
<gene>
    <name evidence="2" type="ORF">RFULGI_LOCUS7836</name>
</gene>
<feature type="non-terminal residue" evidence="2">
    <location>
        <position position="1"/>
    </location>
</feature>
<evidence type="ECO:0000313" key="3">
    <source>
        <dbReference type="Proteomes" id="UP000789396"/>
    </source>
</evidence>
<protein>
    <submittedName>
        <fullName evidence="2">16808_t:CDS:1</fullName>
    </submittedName>
</protein>
<feature type="compositionally biased region" description="Polar residues" evidence="1">
    <location>
        <begin position="8"/>
        <end position="18"/>
    </location>
</feature>
<proteinExistence type="predicted"/>
<evidence type="ECO:0000313" key="2">
    <source>
        <dbReference type="EMBL" id="CAG8634274.1"/>
    </source>
</evidence>
<name>A0A9N9DG49_9GLOM</name>
<dbReference type="OrthoDB" id="2435053at2759"/>
<sequence>KFDESSNLDENTNDQISDVFTIEEEDQNDPRNEIFLNNEFDEDFNLAGRNIHPADNTSAKWNLVTLFVDNLESPTYLTNS</sequence>